<dbReference type="Proteomes" id="UP000288805">
    <property type="component" value="Unassembled WGS sequence"/>
</dbReference>
<comment type="caution">
    <text evidence="2">The sequence shown here is derived from an EMBL/GenBank/DDBJ whole genome shotgun (WGS) entry which is preliminary data.</text>
</comment>
<dbReference type="InterPro" id="IPR057216">
    <property type="entry name" value="DUF7894"/>
</dbReference>
<proteinExistence type="predicted"/>
<dbReference type="AlphaFoldDB" id="A0A438JGX6"/>
<name>A0A438JGX6_VITVI</name>
<evidence type="ECO:0000313" key="3">
    <source>
        <dbReference type="Proteomes" id="UP000288805"/>
    </source>
</evidence>
<dbReference type="Pfam" id="PF25428">
    <property type="entry name" value="DUF7894"/>
    <property type="match status" value="1"/>
</dbReference>
<organism evidence="2 3">
    <name type="scientific">Vitis vinifera</name>
    <name type="common">Grape</name>
    <dbReference type="NCBI Taxonomy" id="29760"/>
    <lineage>
        <taxon>Eukaryota</taxon>
        <taxon>Viridiplantae</taxon>
        <taxon>Streptophyta</taxon>
        <taxon>Embryophyta</taxon>
        <taxon>Tracheophyta</taxon>
        <taxon>Spermatophyta</taxon>
        <taxon>Magnoliopsida</taxon>
        <taxon>eudicotyledons</taxon>
        <taxon>Gunneridae</taxon>
        <taxon>Pentapetalae</taxon>
        <taxon>rosids</taxon>
        <taxon>Vitales</taxon>
        <taxon>Vitaceae</taxon>
        <taxon>Viteae</taxon>
        <taxon>Vitis</taxon>
    </lineage>
</organism>
<evidence type="ECO:0000313" key="2">
    <source>
        <dbReference type="EMBL" id="RVX08204.1"/>
    </source>
</evidence>
<gene>
    <name evidence="2" type="ORF">CK203_017777</name>
</gene>
<sequence length="226" mass="25168">MKVAPKIVFLFNDCQPFFDALRPNPNSSLTTLEDAFHLSLERYGIRDRNASGTLLHFVDNKGSYQLSMVLLQNYEPPILACAVNEVLASITGAQSSPLPTFLVPSSKLKWEIKNSAPNHKNALYGMQIGPETETTQALATRTKKPPSLLQIHHEPLAIFIQLARVLKLPTFVLIGQNGKGEELEMLHKVGELLASTSGLCFLRERIKWNPTMTSKDVGEPWRALYG</sequence>
<evidence type="ECO:0000259" key="1">
    <source>
        <dbReference type="Pfam" id="PF25428"/>
    </source>
</evidence>
<dbReference type="PANTHER" id="PTHR37221">
    <property type="entry name" value="OS02G0582400 PROTEIN"/>
    <property type="match status" value="1"/>
</dbReference>
<accession>A0A438JGX6</accession>
<dbReference type="PANTHER" id="PTHR37221:SF1">
    <property type="entry name" value="OS02G0582400 PROTEIN"/>
    <property type="match status" value="1"/>
</dbReference>
<protein>
    <recommendedName>
        <fullName evidence="1">DUF7894 domain-containing protein</fullName>
    </recommendedName>
</protein>
<dbReference type="EMBL" id="QGNW01000042">
    <property type="protein sequence ID" value="RVX08204.1"/>
    <property type="molecule type" value="Genomic_DNA"/>
</dbReference>
<reference evidence="2 3" key="1">
    <citation type="journal article" date="2018" name="PLoS Genet.">
        <title>Population sequencing reveals clonal diversity and ancestral inbreeding in the grapevine cultivar Chardonnay.</title>
        <authorList>
            <person name="Roach M.J."/>
            <person name="Johnson D.L."/>
            <person name="Bohlmann J."/>
            <person name="van Vuuren H.J."/>
            <person name="Jones S.J."/>
            <person name="Pretorius I.S."/>
            <person name="Schmidt S.A."/>
            <person name="Borneman A.R."/>
        </authorList>
    </citation>
    <scope>NUCLEOTIDE SEQUENCE [LARGE SCALE GENOMIC DNA]</scope>
    <source>
        <strain evidence="3">cv. Chardonnay</strain>
        <tissue evidence="2">Leaf</tissue>
    </source>
</reference>
<feature type="domain" description="DUF7894" evidence="1">
    <location>
        <begin position="1"/>
        <end position="226"/>
    </location>
</feature>